<reference evidence="1 2" key="1">
    <citation type="submission" date="2016-05" db="EMBL/GenBank/DDBJ databases">
        <title>Complete genome sequence of a phthalic acid esters degrading Mycobacterium sp. YC-RL4.</title>
        <authorList>
            <person name="Ren L."/>
            <person name="Fan S."/>
            <person name="Ruth N."/>
            <person name="Jia Y."/>
            <person name="Wang J."/>
            <person name="Qiao C."/>
        </authorList>
    </citation>
    <scope>NUCLEOTIDE SEQUENCE [LARGE SCALE GENOMIC DNA]</scope>
    <source>
        <strain evidence="1 2">YC-RL4</strain>
    </source>
</reference>
<dbReference type="OrthoDB" id="3747467at2"/>
<dbReference type="KEGG" id="madi:A7U43_15005"/>
<proteinExistence type="predicted"/>
<evidence type="ECO:0000313" key="2">
    <source>
        <dbReference type="Proteomes" id="UP000077143"/>
    </source>
</evidence>
<dbReference type="RefSeq" id="WP_067996666.1">
    <property type="nucleotide sequence ID" value="NZ_CP015596.1"/>
</dbReference>
<dbReference type="Proteomes" id="UP000077143">
    <property type="component" value="Chromosome"/>
</dbReference>
<keyword evidence="2" id="KW-1185">Reference proteome</keyword>
<sequence length="197" mass="21110">MDSSSPGPAGDSGPQYLRYEEFGRRFFEVAVSEKRVADAIGAIAGDEFEMGPMGQGPGGIAKVTARVRIQAPRVTRNVGQTITFDIRIPLEINMVIDLRIDRPRFMVFGEIALQATARAAAPLLLIIDVDKPGPRDIAIHVTSGTLRAEALRVLAGIDAEIKRFIAAHVVGEIDSPGARQARIIDVAAQIDAGWAGI</sequence>
<dbReference type="AlphaFoldDB" id="A0A172UN97"/>
<gene>
    <name evidence="1" type="ORF">A7U43_15005</name>
</gene>
<protein>
    <submittedName>
        <fullName evidence="1">Uncharacterized protein</fullName>
    </submittedName>
</protein>
<name>A0A172UN97_9MYCO</name>
<organism evidence="1 2">
    <name type="scientific">Mycobacterium adipatum</name>
    <dbReference type="NCBI Taxonomy" id="1682113"/>
    <lineage>
        <taxon>Bacteria</taxon>
        <taxon>Bacillati</taxon>
        <taxon>Actinomycetota</taxon>
        <taxon>Actinomycetes</taxon>
        <taxon>Mycobacteriales</taxon>
        <taxon>Mycobacteriaceae</taxon>
        <taxon>Mycobacterium</taxon>
    </lineage>
</organism>
<dbReference type="STRING" id="1682113.A7U43_15005"/>
<evidence type="ECO:0000313" key="1">
    <source>
        <dbReference type="EMBL" id="ANE80438.1"/>
    </source>
</evidence>
<accession>A0A172UN97</accession>
<dbReference type="EMBL" id="CP015596">
    <property type="protein sequence ID" value="ANE80438.1"/>
    <property type="molecule type" value="Genomic_DNA"/>
</dbReference>